<evidence type="ECO:0000313" key="3">
    <source>
        <dbReference type="EMBL" id="GFS36828.1"/>
    </source>
</evidence>
<feature type="domain" description="Hemimethylated DNA-binding" evidence="2">
    <location>
        <begin position="481"/>
        <end position="578"/>
    </location>
</feature>
<comment type="caution">
    <text evidence="3">The sequence shown here is derived from an EMBL/GenBank/DDBJ whole genome shotgun (WGS) entry which is preliminary data.</text>
</comment>
<dbReference type="Pfam" id="PF13369">
    <property type="entry name" value="Transglut_core2"/>
    <property type="match status" value="1"/>
</dbReference>
<dbReference type="InterPro" id="IPR036047">
    <property type="entry name" value="F-box-like_dom_sf"/>
</dbReference>
<name>A0A8X6I9J7_NEPPI</name>
<dbReference type="EMBL" id="BMAW01088834">
    <property type="protein sequence ID" value="GFS36828.1"/>
    <property type="molecule type" value="Genomic_DNA"/>
</dbReference>
<dbReference type="PANTHER" id="PTHR31350">
    <property type="entry name" value="SI:DKEY-261L7.2"/>
    <property type="match status" value="1"/>
</dbReference>
<dbReference type="SMART" id="SM00992">
    <property type="entry name" value="YccV-like"/>
    <property type="match status" value="1"/>
</dbReference>
<dbReference type="InterPro" id="IPR032698">
    <property type="entry name" value="SirB1_N"/>
</dbReference>
<reference evidence="3" key="1">
    <citation type="submission" date="2020-08" db="EMBL/GenBank/DDBJ databases">
        <title>Multicomponent nature underlies the extraordinary mechanical properties of spider dragline silk.</title>
        <authorList>
            <person name="Kono N."/>
            <person name="Nakamura H."/>
            <person name="Mori M."/>
            <person name="Yoshida Y."/>
            <person name="Ohtoshi R."/>
            <person name="Malay A.D."/>
            <person name="Moran D.A.P."/>
            <person name="Tomita M."/>
            <person name="Numata K."/>
            <person name="Arakawa K."/>
        </authorList>
    </citation>
    <scope>NUCLEOTIDE SEQUENCE</scope>
</reference>
<evidence type="ECO:0000259" key="1">
    <source>
        <dbReference type="SMART" id="SM00256"/>
    </source>
</evidence>
<evidence type="ECO:0000259" key="2">
    <source>
        <dbReference type="SMART" id="SM00992"/>
    </source>
</evidence>
<dbReference type="Pfam" id="PF08755">
    <property type="entry name" value="YccV-like"/>
    <property type="match status" value="1"/>
</dbReference>
<dbReference type="AlphaFoldDB" id="A0A8X6I9J7"/>
<gene>
    <name evidence="3" type="primary">FBXO21</name>
    <name evidence="3" type="ORF">NPIL_480741</name>
</gene>
<accession>A0A8X6I9J7</accession>
<feature type="domain" description="F-box" evidence="1">
    <location>
        <begin position="11"/>
        <end position="53"/>
    </location>
</feature>
<dbReference type="SUPFAM" id="SSF141255">
    <property type="entry name" value="YccV-like"/>
    <property type="match status" value="1"/>
</dbReference>
<dbReference type="PANTHER" id="PTHR31350:SF21">
    <property type="entry name" value="F-BOX ONLY PROTEIN 21"/>
    <property type="match status" value="1"/>
</dbReference>
<dbReference type="InterPro" id="IPR036623">
    <property type="entry name" value="Hemimethylated_DNA-bd_sf"/>
</dbReference>
<organism evidence="3 4">
    <name type="scientific">Nephila pilipes</name>
    <name type="common">Giant wood spider</name>
    <name type="synonym">Nephila maculata</name>
    <dbReference type="NCBI Taxonomy" id="299642"/>
    <lineage>
        <taxon>Eukaryota</taxon>
        <taxon>Metazoa</taxon>
        <taxon>Ecdysozoa</taxon>
        <taxon>Arthropoda</taxon>
        <taxon>Chelicerata</taxon>
        <taxon>Arachnida</taxon>
        <taxon>Araneae</taxon>
        <taxon>Araneomorphae</taxon>
        <taxon>Entelegynae</taxon>
        <taxon>Araneoidea</taxon>
        <taxon>Nephilidae</taxon>
        <taxon>Nephila</taxon>
    </lineage>
</organism>
<dbReference type="GO" id="GO:0003677">
    <property type="term" value="F:DNA binding"/>
    <property type="evidence" value="ECO:0007669"/>
    <property type="project" value="InterPro"/>
</dbReference>
<evidence type="ECO:0000313" key="4">
    <source>
        <dbReference type="Proteomes" id="UP000887013"/>
    </source>
</evidence>
<dbReference type="Pfam" id="PF12937">
    <property type="entry name" value="F-box-like"/>
    <property type="match status" value="1"/>
</dbReference>
<protein>
    <submittedName>
        <fullName evidence="3">F-box only protein 21</fullName>
    </submittedName>
</protein>
<dbReference type="OrthoDB" id="28868at2759"/>
<dbReference type="InterPro" id="IPR001810">
    <property type="entry name" value="F-box_dom"/>
</dbReference>
<dbReference type="SUPFAM" id="SSF81383">
    <property type="entry name" value="F-box domain"/>
    <property type="match status" value="1"/>
</dbReference>
<dbReference type="NCBIfam" id="TIGR02097">
    <property type="entry name" value="yccV"/>
    <property type="match status" value="1"/>
</dbReference>
<keyword evidence="4" id="KW-1185">Reference proteome</keyword>
<dbReference type="Gene3D" id="1.20.1280.50">
    <property type="match status" value="1"/>
</dbReference>
<dbReference type="InterPro" id="IPR011722">
    <property type="entry name" value="Hemimethylated_DNA-bd_dom"/>
</dbReference>
<sequence length="608" mass="70513">MSRHSVCFDELPSEIIEHILFCDVLSYIDICRLSAVSRYFNIIEKSNSLWRSKFLQIYPLSASLYDANTDWKYELRVRLDCRVSILKRLQEMFIEFYHTDNVSSDQFSNFRDVCVDHPLSVQIIIDELWQIISDSDRHQNLTLKYYAKRALRYMRHTYLETIWHNFLAGDQKRISLLKGACLLSQWCQPTNLHCTNSVSENINEIVKMTMEEIERVCPNHPLFKHRLPVMVDENGETLQNSLWDPHHCKIILRAINEVMFNKLKFCGNTDIFTCPENNYIDKVLASRSGIPLTLCIVYETVASQLGVSCLPVSYPGHFYLKWLEHPKLPEIEAFTFIDVYDRGAYKSLEDFTGPGQDNLSWTHGVPPLKVFTTMCWNLVEIARQQDGDGKGLLNLCNALELLAILTPTDTDHKLLLARVYMHLCINMTRVISLLQEITEQDPQSTGVVSYMYRSAITTLETQRIKAEGQKIKCQPRDQNCTVKHAVGMIMRHQKYNYRCVIYGWDSVCTASNDWISQMGVFDLKHKDKQPFYMVLVDDGTNRYAAQENLIPDEERTPINHPDIGRYFEAFRGSYYLPNELKLQEYPDDNVEGVIATGHDLLGNDEECE</sequence>
<proteinExistence type="predicted"/>
<dbReference type="Gene3D" id="2.30.30.390">
    <property type="entry name" value="Hemimethylated DNA-binding domain"/>
    <property type="match status" value="1"/>
</dbReference>
<dbReference type="SMART" id="SM00256">
    <property type="entry name" value="FBOX"/>
    <property type="match status" value="1"/>
</dbReference>
<dbReference type="Proteomes" id="UP000887013">
    <property type="component" value="Unassembled WGS sequence"/>
</dbReference>